<keyword evidence="4" id="KW-1185">Reference proteome</keyword>
<sequence length="321" mass="34891">MPTPLARDSAAHDDLLAKCFSPLDQEELLSRAALVSRRWRAVSTRPELVRSVKFLGSECGDGAAAVRAAHSLLRWMQRHGQAVRSLDLGLEVYVELSAVVQNEMVSLLDGCVSVCAGSLECLELHLSDFNHMLGSWVAAAHRLEDLRLSGLACMTAWATLEHMASLQRLDLWAGEWQLGTAVALPASLTRLSIDLHQAEEMPAQVAALTNLRSLTLDFVQYSAASMASLRHLTSLQHASFEYCELPDSLSELTQLEVLKVVNPRGEASAVAASLDGALRRLTQLTGLWLDGMPAAAVGLALLAPLAHLQWLYLQSRNTPQG</sequence>
<evidence type="ECO:0000259" key="2">
    <source>
        <dbReference type="Pfam" id="PF12937"/>
    </source>
</evidence>
<organism evidence="4">
    <name type="scientific">Chlorella variabilis</name>
    <name type="common">Green alga</name>
    <dbReference type="NCBI Taxonomy" id="554065"/>
    <lineage>
        <taxon>Eukaryota</taxon>
        <taxon>Viridiplantae</taxon>
        <taxon>Chlorophyta</taxon>
        <taxon>core chlorophytes</taxon>
        <taxon>Trebouxiophyceae</taxon>
        <taxon>Chlorellales</taxon>
        <taxon>Chlorellaceae</taxon>
        <taxon>Chlorella clade</taxon>
        <taxon>Chlorella</taxon>
    </lineage>
</organism>
<dbReference type="Gene3D" id="3.80.10.10">
    <property type="entry name" value="Ribonuclease Inhibitor"/>
    <property type="match status" value="1"/>
</dbReference>
<protein>
    <recommendedName>
        <fullName evidence="2">F-box domain-containing protein</fullName>
    </recommendedName>
</protein>
<dbReference type="InterPro" id="IPR032675">
    <property type="entry name" value="LRR_dom_sf"/>
</dbReference>
<dbReference type="AlphaFoldDB" id="E1ZT77"/>
<dbReference type="OrthoDB" id="2018313at2759"/>
<dbReference type="Gene3D" id="1.20.1280.50">
    <property type="match status" value="1"/>
</dbReference>
<dbReference type="GO" id="GO:0005930">
    <property type="term" value="C:axoneme"/>
    <property type="evidence" value="ECO:0007669"/>
    <property type="project" value="UniProtKB-SubCell"/>
</dbReference>
<accession>E1ZT77</accession>
<evidence type="ECO:0000256" key="1">
    <source>
        <dbReference type="ARBA" id="ARBA00004430"/>
    </source>
</evidence>
<evidence type="ECO:0000313" key="3">
    <source>
        <dbReference type="EMBL" id="EFN50983.1"/>
    </source>
</evidence>
<dbReference type="InterPro" id="IPR001810">
    <property type="entry name" value="F-box_dom"/>
</dbReference>
<reference evidence="3 4" key="1">
    <citation type="journal article" date="2010" name="Plant Cell">
        <title>The Chlorella variabilis NC64A genome reveals adaptation to photosymbiosis, coevolution with viruses, and cryptic sex.</title>
        <authorList>
            <person name="Blanc G."/>
            <person name="Duncan G."/>
            <person name="Agarkova I."/>
            <person name="Borodovsky M."/>
            <person name="Gurnon J."/>
            <person name="Kuo A."/>
            <person name="Lindquist E."/>
            <person name="Lucas S."/>
            <person name="Pangilinan J."/>
            <person name="Polle J."/>
            <person name="Salamov A."/>
            <person name="Terry A."/>
            <person name="Yamada T."/>
            <person name="Dunigan D.D."/>
            <person name="Grigoriev I.V."/>
            <person name="Claverie J.M."/>
            <person name="Van Etten J.L."/>
        </authorList>
    </citation>
    <scope>NUCLEOTIDE SEQUENCE [LARGE SCALE GENOMIC DNA]</scope>
    <source>
        <strain evidence="3 4">NC64A</strain>
    </source>
</reference>
<proteinExistence type="predicted"/>
<evidence type="ECO:0000313" key="4">
    <source>
        <dbReference type="Proteomes" id="UP000008141"/>
    </source>
</evidence>
<dbReference type="KEGG" id="cvr:CHLNCDRAFT_141633"/>
<feature type="domain" description="F-box" evidence="2">
    <location>
        <begin position="13"/>
        <end position="52"/>
    </location>
</feature>
<dbReference type="InterPro" id="IPR036047">
    <property type="entry name" value="F-box-like_dom_sf"/>
</dbReference>
<dbReference type="GeneID" id="17350420"/>
<dbReference type="Pfam" id="PF12937">
    <property type="entry name" value="F-box-like"/>
    <property type="match status" value="1"/>
</dbReference>
<comment type="subcellular location">
    <subcellularLocation>
        <location evidence="1">Cytoplasm</location>
        <location evidence="1">Cytoskeleton</location>
        <location evidence="1">Cilium axoneme</location>
    </subcellularLocation>
</comment>
<dbReference type="SUPFAM" id="SSF52047">
    <property type="entry name" value="RNI-like"/>
    <property type="match status" value="1"/>
</dbReference>
<dbReference type="SUPFAM" id="SSF81383">
    <property type="entry name" value="F-box domain"/>
    <property type="match status" value="1"/>
</dbReference>
<dbReference type="Proteomes" id="UP000008141">
    <property type="component" value="Unassembled WGS sequence"/>
</dbReference>
<dbReference type="InParanoid" id="E1ZT77"/>
<gene>
    <name evidence="3" type="ORF">CHLNCDRAFT_141633</name>
</gene>
<name>E1ZT77_CHLVA</name>
<dbReference type="EMBL" id="GL433870">
    <property type="protein sequence ID" value="EFN50983.1"/>
    <property type="molecule type" value="Genomic_DNA"/>
</dbReference>
<dbReference type="RefSeq" id="XP_005843085.1">
    <property type="nucleotide sequence ID" value="XM_005843023.1"/>
</dbReference>